<organism evidence="12 13">
    <name type="scientific">Durusdinium trenchii</name>
    <dbReference type="NCBI Taxonomy" id="1381693"/>
    <lineage>
        <taxon>Eukaryota</taxon>
        <taxon>Sar</taxon>
        <taxon>Alveolata</taxon>
        <taxon>Dinophyceae</taxon>
        <taxon>Suessiales</taxon>
        <taxon>Symbiodiniaceae</taxon>
        <taxon>Durusdinium</taxon>
    </lineage>
</organism>
<dbReference type="Gene3D" id="1.10.238.10">
    <property type="entry name" value="EF-hand"/>
    <property type="match status" value="1"/>
</dbReference>
<reference evidence="12 13" key="1">
    <citation type="submission" date="2024-02" db="EMBL/GenBank/DDBJ databases">
        <authorList>
            <person name="Chen Y."/>
            <person name="Shah S."/>
            <person name="Dougan E. K."/>
            <person name="Thang M."/>
            <person name="Chan C."/>
        </authorList>
    </citation>
    <scope>NUCLEOTIDE SEQUENCE [LARGE SCALE GENOMIC DNA]</scope>
</reference>
<feature type="repeat" description="WD" evidence="8">
    <location>
        <begin position="1105"/>
        <end position="1136"/>
    </location>
</feature>
<evidence type="ECO:0000256" key="9">
    <source>
        <dbReference type="SAM" id="MobiDB-lite"/>
    </source>
</evidence>
<dbReference type="InterPro" id="IPR008775">
    <property type="entry name" value="Phytyl_CoA_dOase-like"/>
</dbReference>
<dbReference type="Gene3D" id="1.10.287.70">
    <property type="match status" value="1"/>
</dbReference>
<keyword evidence="3 10" id="KW-0812">Transmembrane</keyword>
<evidence type="ECO:0000256" key="3">
    <source>
        <dbReference type="ARBA" id="ARBA00022692"/>
    </source>
</evidence>
<dbReference type="InterPro" id="IPR011992">
    <property type="entry name" value="EF-hand-dom_pair"/>
</dbReference>
<dbReference type="SUPFAM" id="SSF51197">
    <property type="entry name" value="Clavaminate synthase-like"/>
    <property type="match status" value="1"/>
</dbReference>
<dbReference type="Gene3D" id="2.130.10.10">
    <property type="entry name" value="YVTN repeat-like/Quinoprotein amine dehydrogenase"/>
    <property type="match status" value="3"/>
</dbReference>
<feature type="transmembrane region" description="Helical" evidence="10">
    <location>
        <begin position="823"/>
        <end position="847"/>
    </location>
</feature>
<dbReference type="PROSITE" id="PS00018">
    <property type="entry name" value="EF_HAND_1"/>
    <property type="match status" value="1"/>
</dbReference>
<dbReference type="InterPro" id="IPR027359">
    <property type="entry name" value="Volt_channel_dom_sf"/>
</dbReference>
<gene>
    <name evidence="12" type="ORF">SCF082_LOCUS35975</name>
</gene>
<sequence>MRTPRVRTVLLLLGLGPLMLPAWLRPLWRRPLQRRLVSMAAGDTAKHTMTDEEKFFFDLNGFIHVRGALSQEEVHQLNEGIDTHRSEIRERTDTALRNTEAGSPLAGDGQTGRRDLGGMLGWPKPHCLPWRQLLTHPRLLPYLTTLCGPGYRMDHLPLVVTSKKGSEGFHLHGGPLTEAGAFNPTLQYRCVNGEFYNSLLAMSVQLVDHAQGDGGFCVIRGSHKLNFPVPRNFLHGAGPEAKEHFYQPETRAGDVLFFSEATVHGAMAWTAEHERRIAIYRFAPATVAYGRSYSPQWPQEMLEDLTTAQRAVLEPPYAGTETGRNRTKWTEPRLEEIVRTDALDNIISSRPSIDLSAFWSSELKPAAADATTTSPGSSPKSSDKAPAPADQVTGAEQRLQTAPEHESILEQRHMELTQLVEAQGLGSPDPQTDADTAAGLIVDACGAASHGIAHLRRLSRVRSHRSLAETLNRGEQHLRSQKELRADHPRGVGLVEEETTTVAVASRRWDEPSEEVAVQEDSSPSKPWNETGNDDGSDGDSDAFSDESVHPTASTKLLDREDEEAYQAALKKAKRLHTQETRTTLAMAASVSEHWQLRLHNFLNTAAVEGLCALVIFTNSVLIGVQTDYMAKRIGEEQPLVFTVVDAAYTVIFGLELLVRLLGSGFGFFYRDPGLFWNYLDLFIVLPSIFELALSFLVELPSVSTDITVVRILRITRVFRVIRVVKVIKFIKSLRQLVESVIHTMRSLAWSMLLLVVIIYVFAIMFTDAAAAFKAEHEGHALNAELTANFADLHLSMHTLFRSVSGGIDWGTVALTLNEVHWIWVYLFTMYVAFCTFAVLNVMTGIFCQVAVESSWNDPQLLLQHSIVERERQRDLIRQLYHHFGQHKNRRKITLIDFEDQFEDEGVQGLMNLLDIYPDSAWSLFKQLDDNGDGSITEEEFVNGVFCLKGAAKSWDMDKIAQEQRGLKRVIDMNFARITGYLDSKPGTTLNGGGSREQELVHSLEYHMCSLRMVIEMLSSGMECHAPCATNDVGINAPGRLDRPILRPGEEDPHVESRSAKKKKFDEEVRRIWGRRRSNVTLVTGSYDGTTKLWCLTGQAKAHPMMAHNDAVMYADVSQDARYLVTAAYDGVATVWCVRETVPLARLAGSAGGLYSAQFSPDGQHILTASADGVACLWRWQTQEVIWILDGHQESYMRCASFSPDSQRLVTCSADCTVCIWRLQPGEPGTFAPEAPRLVRSLHGHWGWVNTAYFSPDGTFVLSAAADKTAKLWCSHTGECVQTFQGHYAYVRSAVFSFSPRWILTASADWTAKLWSRSNGSCVQTYQGHSQWVNMANFVSSSEEKIVTCSRDCTARLWAIGGECLRVFEGHSDFVMVSLILGRAESARAASVRGRSVTVFTFFKW</sequence>
<feature type="region of interest" description="Disordered" evidence="9">
    <location>
        <begin position="469"/>
        <end position="561"/>
    </location>
</feature>
<keyword evidence="5" id="KW-0106">Calcium</keyword>
<feature type="region of interest" description="Disordered" evidence="9">
    <location>
        <begin position="1039"/>
        <end position="1061"/>
    </location>
</feature>
<feature type="compositionally biased region" description="Acidic residues" evidence="9">
    <location>
        <begin position="532"/>
        <end position="545"/>
    </location>
</feature>
<evidence type="ECO:0000256" key="1">
    <source>
        <dbReference type="ARBA" id="ARBA00004141"/>
    </source>
</evidence>
<feature type="repeat" description="WD" evidence="8">
    <location>
        <begin position="1284"/>
        <end position="1325"/>
    </location>
</feature>
<dbReference type="SUPFAM" id="SSF50978">
    <property type="entry name" value="WD40 repeat-like"/>
    <property type="match status" value="1"/>
</dbReference>
<protein>
    <submittedName>
        <fullName evidence="12">Uncharacterized WD repeat-containing protein alr3466</fullName>
    </submittedName>
</protein>
<evidence type="ECO:0000256" key="2">
    <source>
        <dbReference type="ARBA" id="ARBA00022574"/>
    </source>
</evidence>
<dbReference type="InterPro" id="IPR005821">
    <property type="entry name" value="Ion_trans_dom"/>
</dbReference>
<dbReference type="Pfam" id="PF00520">
    <property type="entry name" value="Ion_trans"/>
    <property type="match status" value="1"/>
</dbReference>
<evidence type="ECO:0000256" key="5">
    <source>
        <dbReference type="ARBA" id="ARBA00022837"/>
    </source>
</evidence>
<keyword evidence="2 8" id="KW-0853">WD repeat</keyword>
<name>A0ABP0PEM1_9DINO</name>
<dbReference type="PANTHER" id="PTHR19848:SF8">
    <property type="entry name" value="F-BOX AND WD REPEAT DOMAIN CONTAINING 7"/>
    <property type="match status" value="1"/>
</dbReference>
<dbReference type="Pfam" id="PF05721">
    <property type="entry name" value="PhyH"/>
    <property type="match status" value="1"/>
</dbReference>
<feature type="repeat" description="WD" evidence="8">
    <location>
        <begin position="1147"/>
        <end position="1188"/>
    </location>
</feature>
<dbReference type="PROSITE" id="PS50222">
    <property type="entry name" value="EF_HAND_2"/>
    <property type="match status" value="1"/>
</dbReference>
<feature type="transmembrane region" description="Helical" evidence="10">
    <location>
        <begin position="675"/>
        <end position="698"/>
    </location>
</feature>
<keyword evidence="4" id="KW-0677">Repeat</keyword>
<proteinExistence type="predicted"/>
<dbReference type="Pfam" id="PF00400">
    <property type="entry name" value="WD40"/>
    <property type="match status" value="6"/>
</dbReference>
<feature type="region of interest" description="Disordered" evidence="9">
    <location>
        <begin position="368"/>
        <end position="403"/>
    </location>
</feature>
<feature type="compositionally biased region" description="Polar residues" evidence="9">
    <location>
        <begin position="520"/>
        <end position="531"/>
    </location>
</feature>
<feature type="repeat" description="WD" evidence="8">
    <location>
        <begin position="1326"/>
        <end position="1358"/>
    </location>
</feature>
<feature type="compositionally biased region" description="Basic and acidic residues" evidence="9">
    <location>
        <begin position="1040"/>
        <end position="1061"/>
    </location>
</feature>
<evidence type="ECO:0000256" key="7">
    <source>
        <dbReference type="ARBA" id="ARBA00023136"/>
    </source>
</evidence>
<keyword evidence="6 10" id="KW-1133">Transmembrane helix</keyword>
<evidence type="ECO:0000256" key="6">
    <source>
        <dbReference type="ARBA" id="ARBA00022989"/>
    </source>
</evidence>
<comment type="caution">
    <text evidence="12">The sequence shown here is derived from an EMBL/GenBank/DDBJ whole genome shotgun (WGS) entry which is preliminary data.</text>
</comment>
<dbReference type="PANTHER" id="PTHR19848">
    <property type="entry name" value="WD40 REPEAT PROTEIN"/>
    <property type="match status" value="1"/>
</dbReference>
<dbReference type="SUPFAM" id="SSF47473">
    <property type="entry name" value="EF-hand"/>
    <property type="match status" value="1"/>
</dbReference>
<dbReference type="PROSITE" id="PS50294">
    <property type="entry name" value="WD_REPEATS_REGION"/>
    <property type="match status" value="4"/>
</dbReference>
<feature type="repeat" description="WD" evidence="8">
    <location>
        <begin position="1242"/>
        <end position="1283"/>
    </location>
</feature>
<comment type="subcellular location">
    <subcellularLocation>
        <location evidence="1">Membrane</location>
        <topology evidence="1">Multi-pass membrane protein</topology>
    </subcellularLocation>
</comment>
<dbReference type="Gene3D" id="1.20.120.350">
    <property type="entry name" value="Voltage-gated potassium channels. Chain C"/>
    <property type="match status" value="1"/>
</dbReference>
<keyword evidence="13" id="KW-1185">Reference proteome</keyword>
<accession>A0ABP0PEM1</accession>
<feature type="repeat" description="WD" evidence="8">
    <location>
        <begin position="1190"/>
        <end position="1224"/>
    </location>
</feature>
<feature type="compositionally biased region" description="Low complexity" evidence="9">
    <location>
        <begin position="370"/>
        <end position="390"/>
    </location>
</feature>
<evidence type="ECO:0000256" key="8">
    <source>
        <dbReference type="PROSITE-ProRule" id="PRU00221"/>
    </source>
</evidence>
<dbReference type="SMART" id="SM00320">
    <property type="entry name" value="WD40"/>
    <property type="match status" value="7"/>
</dbReference>
<dbReference type="Gene3D" id="2.60.120.620">
    <property type="entry name" value="q2cbj1_9rhob like domain"/>
    <property type="match status" value="1"/>
</dbReference>
<evidence type="ECO:0000313" key="13">
    <source>
        <dbReference type="Proteomes" id="UP001642464"/>
    </source>
</evidence>
<evidence type="ECO:0000256" key="10">
    <source>
        <dbReference type="SAM" id="Phobius"/>
    </source>
</evidence>
<dbReference type="InterPro" id="IPR001680">
    <property type="entry name" value="WD40_rpt"/>
</dbReference>
<evidence type="ECO:0000259" key="11">
    <source>
        <dbReference type="PROSITE" id="PS50222"/>
    </source>
</evidence>
<dbReference type="PROSITE" id="PS50082">
    <property type="entry name" value="WD_REPEATS_2"/>
    <property type="match status" value="6"/>
</dbReference>
<feature type="compositionally biased region" description="Basic and acidic residues" evidence="9">
    <location>
        <begin position="472"/>
        <end position="490"/>
    </location>
</feature>
<dbReference type="EMBL" id="CAXAMM010034891">
    <property type="protein sequence ID" value="CAK9073504.1"/>
    <property type="molecule type" value="Genomic_DNA"/>
</dbReference>
<dbReference type="InterPro" id="IPR015943">
    <property type="entry name" value="WD40/YVTN_repeat-like_dom_sf"/>
</dbReference>
<feature type="transmembrane region" description="Helical" evidence="10">
    <location>
        <begin position="748"/>
        <end position="767"/>
    </location>
</feature>
<feature type="transmembrane region" description="Helical" evidence="10">
    <location>
        <begin position="640"/>
        <end position="663"/>
    </location>
</feature>
<evidence type="ECO:0000313" key="12">
    <source>
        <dbReference type="EMBL" id="CAK9073504.1"/>
    </source>
</evidence>
<keyword evidence="7 10" id="KW-0472">Membrane</keyword>
<dbReference type="Proteomes" id="UP001642464">
    <property type="component" value="Unassembled WGS sequence"/>
</dbReference>
<dbReference type="InterPro" id="IPR018247">
    <property type="entry name" value="EF_Hand_1_Ca_BS"/>
</dbReference>
<dbReference type="SUPFAM" id="SSF81324">
    <property type="entry name" value="Voltage-gated potassium channels"/>
    <property type="match status" value="1"/>
</dbReference>
<feature type="domain" description="EF-hand" evidence="11">
    <location>
        <begin position="916"/>
        <end position="951"/>
    </location>
</feature>
<evidence type="ECO:0000256" key="4">
    <source>
        <dbReference type="ARBA" id="ARBA00022737"/>
    </source>
</evidence>
<dbReference type="CDD" id="cd00200">
    <property type="entry name" value="WD40"/>
    <property type="match status" value="1"/>
</dbReference>
<dbReference type="InterPro" id="IPR002048">
    <property type="entry name" value="EF_hand_dom"/>
</dbReference>
<dbReference type="InterPro" id="IPR036322">
    <property type="entry name" value="WD40_repeat_dom_sf"/>
</dbReference>